<comment type="caution">
    <text evidence="9">The sequence shown here is derived from an EMBL/GenBank/DDBJ whole genome shotgun (WGS) entry which is preliminary data.</text>
</comment>
<feature type="transmembrane region" description="Helical" evidence="7">
    <location>
        <begin position="358"/>
        <end position="378"/>
    </location>
</feature>
<feature type="transmembrane region" description="Helical" evidence="7">
    <location>
        <begin position="488"/>
        <end position="506"/>
    </location>
</feature>
<evidence type="ECO:0000256" key="6">
    <source>
        <dbReference type="ARBA" id="ARBA00023136"/>
    </source>
</evidence>
<feature type="domain" description="Major facilitator superfamily (MFS) profile" evidence="8">
    <location>
        <begin position="77"/>
        <end position="509"/>
    </location>
</feature>
<feature type="transmembrane region" description="Helical" evidence="7">
    <location>
        <begin position="454"/>
        <end position="476"/>
    </location>
</feature>
<evidence type="ECO:0000256" key="3">
    <source>
        <dbReference type="ARBA" id="ARBA00022692"/>
    </source>
</evidence>
<feature type="transmembrane region" description="Helical" evidence="7">
    <location>
        <begin position="399"/>
        <end position="420"/>
    </location>
</feature>
<keyword evidence="5" id="KW-0534">Nitrate assimilation</keyword>
<feature type="transmembrane region" description="Helical" evidence="7">
    <location>
        <begin position="77"/>
        <end position="95"/>
    </location>
</feature>
<feature type="transmembrane region" description="Helical" evidence="7">
    <location>
        <begin position="168"/>
        <end position="190"/>
    </location>
</feature>
<dbReference type="InterPro" id="IPR020846">
    <property type="entry name" value="MFS_dom"/>
</dbReference>
<comment type="similarity">
    <text evidence="2">Belongs to the major facilitator superfamily. Nitrate/nitrite porter (TC 2.A.1.8) family.</text>
</comment>
<keyword evidence="6 7" id="KW-0472">Membrane</keyword>
<dbReference type="OrthoDB" id="434240at2759"/>
<dbReference type="Pfam" id="PF07690">
    <property type="entry name" value="MFS_1"/>
    <property type="match status" value="1"/>
</dbReference>
<dbReference type="GO" id="GO:0016020">
    <property type="term" value="C:membrane"/>
    <property type="evidence" value="ECO:0007669"/>
    <property type="project" value="UniProtKB-SubCell"/>
</dbReference>
<proteinExistence type="inferred from homology"/>
<dbReference type="GO" id="GO:0042128">
    <property type="term" value="P:nitrate assimilation"/>
    <property type="evidence" value="ECO:0007669"/>
    <property type="project" value="UniProtKB-KW"/>
</dbReference>
<dbReference type="AlphaFoldDB" id="A0A8K1CDA6"/>
<dbReference type="Proteomes" id="UP000794436">
    <property type="component" value="Unassembled WGS sequence"/>
</dbReference>
<evidence type="ECO:0000313" key="9">
    <source>
        <dbReference type="EMBL" id="TMW61147.1"/>
    </source>
</evidence>
<keyword evidence="10" id="KW-1185">Reference proteome</keyword>
<dbReference type="Gene3D" id="1.20.1250.20">
    <property type="entry name" value="MFS general substrate transporter like domains"/>
    <property type="match status" value="2"/>
</dbReference>
<dbReference type="InterPro" id="IPR044772">
    <property type="entry name" value="NO3_transporter"/>
</dbReference>
<dbReference type="GO" id="GO:0015112">
    <property type="term" value="F:nitrate transmembrane transporter activity"/>
    <property type="evidence" value="ECO:0007669"/>
    <property type="project" value="InterPro"/>
</dbReference>
<feature type="transmembrane region" description="Helical" evidence="7">
    <location>
        <begin position="236"/>
        <end position="255"/>
    </location>
</feature>
<dbReference type="PROSITE" id="PS50850">
    <property type="entry name" value="MFS"/>
    <property type="match status" value="1"/>
</dbReference>
<protein>
    <recommendedName>
        <fullName evidence="8">Major facilitator superfamily (MFS) profile domain-containing protein</fullName>
    </recommendedName>
</protein>
<keyword evidence="4 7" id="KW-1133">Transmembrane helix</keyword>
<keyword evidence="3 7" id="KW-0812">Transmembrane</keyword>
<gene>
    <name evidence="9" type="ORF">Poli38472_013610</name>
</gene>
<evidence type="ECO:0000259" key="8">
    <source>
        <dbReference type="PROSITE" id="PS50850"/>
    </source>
</evidence>
<name>A0A8K1CDA6_PYTOL</name>
<dbReference type="EMBL" id="SPLM01000077">
    <property type="protein sequence ID" value="TMW61147.1"/>
    <property type="molecule type" value="Genomic_DNA"/>
</dbReference>
<evidence type="ECO:0000256" key="5">
    <source>
        <dbReference type="ARBA" id="ARBA00023063"/>
    </source>
</evidence>
<evidence type="ECO:0000256" key="4">
    <source>
        <dbReference type="ARBA" id="ARBA00022989"/>
    </source>
</evidence>
<dbReference type="InterPro" id="IPR011701">
    <property type="entry name" value="MFS"/>
</dbReference>
<dbReference type="PANTHER" id="PTHR23515">
    <property type="entry name" value="HIGH-AFFINITY NITRATE TRANSPORTER 2.3"/>
    <property type="match status" value="1"/>
</dbReference>
<evidence type="ECO:0000256" key="7">
    <source>
        <dbReference type="SAM" id="Phobius"/>
    </source>
</evidence>
<evidence type="ECO:0000313" key="10">
    <source>
        <dbReference type="Proteomes" id="UP000794436"/>
    </source>
</evidence>
<feature type="transmembrane region" description="Helical" evidence="7">
    <location>
        <begin position="426"/>
        <end position="447"/>
    </location>
</feature>
<evidence type="ECO:0000256" key="1">
    <source>
        <dbReference type="ARBA" id="ARBA00004141"/>
    </source>
</evidence>
<organism evidence="9 10">
    <name type="scientific">Pythium oligandrum</name>
    <name type="common">Mycoparasitic fungus</name>
    <dbReference type="NCBI Taxonomy" id="41045"/>
    <lineage>
        <taxon>Eukaryota</taxon>
        <taxon>Sar</taxon>
        <taxon>Stramenopiles</taxon>
        <taxon>Oomycota</taxon>
        <taxon>Peronosporomycetes</taxon>
        <taxon>Pythiales</taxon>
        <taxon>Pythiaceae</taxon>
        <taxon>Pythium</taxon>
    </lineage>
</organism>
<feature type="transmembrane region" description="Helical" evidence="7">
    <location>
        <begin position="143"/>
        <end position="161"/>
    </location>
</feature>
<accession>A0A8K1CDA6</accession>
<dbReference type="InterPro" id="IPR036259">
    <property type="entry name" value="MFS_trans_sf"/>
</dbReference>
<comment type="subcellular location">
    <subcellularLocation>
        <location evidence="1">Membrane</location>
        <topology evidence="1">Multi-pass membrane protein</topology>
    </subcellularLocation>
</comment>
<evidence type="ECO:0000256" key="2">
    <source>
        <dbReference type="ARBA" id="ARBA00008432"/>
    </source>
</evidence>
<reference evidence="9" key="1">
    <citation type="submission" date="2019-03" db="EMBL/GenBank/DDBJ databases">
        <title>Long read genome sequence of the mycoparasitic Pythium oligandrum ATCC 38472 isolated from sugarbeet rhizosphere.</title>
        <authorList>
            <person name="Gaulin E."/>
        </authorList>
    </citation>
    <scope>NUCLEOTIDE SEQUENCE</scope>
    <source>
        <strain evidence="9">ATCC 38472_TT</strain>
    </source>
</reference>
<sequence length="514" mass="55367">MTVLQPLRMSARSESAGVSFMSLQSPSTSNLEAGIDGPGDEIVVDSTTVYALPVDPAQFDRATEIRPLSLMRPHMRVFHVSWFSAIFGFLGWYAIPPLMPVIKEQMGLTTVEILNSDIASTSSTIISRVVLGPLLELYGPQTVQTLTLWFGAIPIFAAAFVSNVTGLIIVRFFIGLVGCIFVSSQFWTSITFAKNVVGTSNAITGGLGLSGIGFAFLILPNVNVWLASSSAISDDLAWRITIALPAAVMLIMGAVSQYRADSCPMGEFHRFRLAQLEASSGISGASNSHMSIGFKEVISRLLKSFKVVLTDVNAYVLILHYGVSFGAELQLNNMGALYFYEEFLKSPDCNQDDPECHVLSTTHAALLASTFGLMNMFARALGGLASDHMNRRLGMRGRLVVQFFTLCMLGVFVIVLSRLRSLGPCIVLYILVAIAAQSAGGSSFSIVPYVNEAFTGTVTGLVGAGGNLGGVIYGIIFRMTSSRADGLLWMGGIILVSALFTVCIKIQDKEQRLR</sequence>
<feature type="transmembrane region" description="Helical" evidence="7">
    <location>
        <begin position="202"/>
        <end position="224"/>
    </location>
</feature>
<dbReference type="SUPFAM" id="SSF103473">
    <property type="entry name" value="MFS general substrate transporter"/>
    <property type="match status" value="1"/>
</dbReference>